<dbReference type="Proteomes" id="UP001497623">
    <property type="component" value="Unassembled WGS sequence"/>
</dbReference>
<feature type="region of interest" description="Disordered" evidence="10">
    <location>
        <begin position="244"/>
        <end position="277"/>
    </location>
</feature>
<evidence type="ECO:0000256" key="2">
    <source>
        <dbReference type="ARBA" id="ARBA00009598"/>
    </source>
</evidence>
<feature type="domain" description="Major facilitator superfamily (MFS) profile" evidence="12">
    <location>
        <begin position="35"/>
        <end position="473"/>
    </location>
</feature>
<keyword evidence="3" id="KW-0813">Transport</keyword>
<protein>
    <recommendedName>
        <fullName evidence="8">Sugar phosphate exchanger 3</fullName>
    </recommendedName>
    <alternativeName>
        <fullName evidence="9">Solute carrier family 37 member 3</fullName>
    </alternativeName>
</protein>
<evidence type="ECO:0000256" key="10">
    <source>
        <dbReference type="SAM" id="MobiDB-lite"/>
    </source>
</evidence>
<comment type="subcellular location">
    <subcellularLocation>
        <location evidence="1">Membrane</location>
        <topology evidence="1">Multi-pass membrane protein</topology>
    </subcellularLocation>
</comment>
<dbReference type="SUPFAM" id="SSF103473">
    <property type="entry name" value="MFS general substrate transporter"/>
    <property type="match status" value="1"/>
</dbReference>
<keyword evidence="7 11" id="KW-0472">Membrane</keyword>
<dbReference type="PROSITE" id="PS50850">
    <property type="entry name" value="MFS"/>
    <property type="match status" value="1"/>
</dbReference>
<comment type="caution">
    <text evidence="13">The sequence shown here is derived from an EMBL/GenBank/DDBJ whole genome shotgun (WGS) entry which is preliminary data.</text>
</comment>
<comment type="similarity">
    <text evidence="2">Belongs to the major facilitator superfamily. Organophosphate:Pi antiporter (OPA) (TC 2.A.1.4) family.</text>
</comment>
<sequence length="473" mass="51929">MARLPIFIQVIDRSACASQTETTKNRSYSAWIWILTFMSYLCYHMCRKPISVVHSQLHPDNCTALNDSLPDCWPPFDGDNYLDLFSAVDASWLWAYAIGMFISGYIADRVDLRLFLGLGMILSAAACAMFGFGYYFGRDGVGLWYYVLAMILSGLLQTTGWPSVVAALGNWFGKGNRGLIMGIWNSHTSFGNIAGTTLAGLFVATNWGLSFIVPAIIMASIGVLVLMFMIPEPALVNLPNPNKVERVETSPSPSRRSVSRSTDEESEPLLDSQEPAVNMIQPSSEDTDKAISIFAALKIPGVVEFSLCLFFAKLVAYTFLFWLPMYIKHSTYYIHETNVALATSLTVRGSVGGILVGTANPLGVTTANTCCGVYVCGFHMHSCFCTMETTSATVEYLRIEITNLFADPHTLILSNVTSGLTHYTLYSWSAKSLVIGTMSALIMRAGAAGAAVKLLITDLLKEMHISYFLFMIL</sequence>
<evidence type="ECO:0000256" key="4">
    <source>
        <dbReference type="ARBA" id="ARBA00022597"/>
    </source>
</evidence>
<dbReference type="AlphaFoldDB" id="A0AAV2Q8N4"/>
<dbReference type="PANTHER" id="PTHR43184">
    <property type="entry name" value="MAJOR FACILITATOR SUPERFAMILY TRANSPORTER 16, ISOFORM B"/>
    <property type="match status" value="1"/>
</dbReference>
<accession>A0AAV2Q8N4</accession>
<evidence type="ECO:0000259" key="12">
    <source>
        <dbReference type="PROSITE" id="PS50850"/>
    </source>
</evidence>
<organism evidence="13 14">
    <name type="scientific">Meganyctiphanes norvegica</name>
    <name type="common">Northern krill</name>
    <name type="synonym">Thysanopoda norvegica</name>
    <dbReference type="NCBI Taxonomy" id="48144"/>
    <lineage>
        <taxon>Eukaryota</taxon>
        <taxon>Metazoa</taxon>
        <taxon>Ecdysozoa</taxon>
        <taxon>Arthropoda</taxon>
        <taxon>Crustacea</taxon>
        <taxon>Multicrustacea</taxon>
        <taxon>Malacostraca</taxon>
        <taxon>Eumalacostraca</taxon>
        <taxon>Eucarida</taxon>
        <taxon>Euphausiacea</taxon>
        <taxon>Euphausiidae</taxon>
        <taxon>Meganyctiphanes</taxon>
    </lineage>
</organism>
<proteinExistence type="inferred from homology"/>
<gene>
    <name evidence="13" type="ORF">MNOR_LOCUS9935</name>
</gene>
<dbReference type="PANTHER" id="PTHR43184:SF12">
    <property type="entry name" value="SUGAR PHOSPHATE EXCHANGER 3"/>
    <property type="match status" value="1"/>
</dbReference>
<dbReference type="GO" id="GO:0022857">
    <property type="term" value="F:transmembrane transporter activity"/>
    <property type="evidence" value="ECO:0007669"/>
    <property type="project" value="InterPro"/>
</dbReference>
<evidence type="ECO:0000256" key="11">
    <source>
        <dbReference type="SAM" id="Phobius"/>
    </source>
</evidence>
<dbReference type="InterPro" id="IPR036259">
    <property type="entry name" value="MFS_trans_sf"/>
</dbReference>
<name>A0AAV2Q8N4_MEGNR</name>
<evidence type="ECO:0000256" key="1">
    <source>
        <dbReference type="ARBA" id="ARBA00004141"/>
    </source>
</evidence>
<feature type="transmembrane region" description="Helical" evidence="11">
    <location>
        <begin position="114"/>
        <end position="137"/>
    </location>
</feature>
<feature type="transmembrane region" description="Helical" evidence="11">
    <location>
        <begin position="184"/>
        <end position="205"/>
    </location>
</feature>
<keyword evidence="6 11" id="KW-1133">Transmembrane helix</keyword>
<evidence type="ECO:0000256" key="6">
    <source>
        <dbReference type="ARBA" id="ARBA00022989"/>
    </source>
</evidence>
<evidence type="ECO:0000256" key="7">
    <source>
        <dbReference type="ARBA" id="ARBA00023136"/>
    </source>
</evidence>
<dbReference type="GO" id="GO:0016020">
    <property type="term" value="C:membrane"/>
    <property type="evidence" value="ECO:0007669"/>
    <property type="project" value="UniProtKB-SubCell"/>
</dbReference>
<feature type="transmembrane region" description="Helical" evidence="11">
    <location>
        <begin position="143"/>
        <end position="172"/>
    </location>
</feature>
<evidence type="ECO:0000256" key="8">
    <source>
        <dbReference type="ARBA" id="ARBA00041091"/>
    </source>
</evidence>
<feature type="transmembrane region" description="Helical" evidence="11">
    <location>
        <begin position="302"/>
        <end position="323"/>
    </location>
</feature>
<evidence type="ECO:0000313" key="14">
    <source>
        <dbReference type="Proteomes" id="UP001497623"/>
    </source>
</evidence>
<dbReference type="Gene3D" id="1.20.1250.20">
    <property type="entry name" value="MFS general substrate transporter like domains"/>
    <property type="match status" value="2"/>
</dbReference>
<dbReference type="InterPro" id="IPR011701">
    <property type="entry name" value="MFS"/>
</dbReference>
<dbReference type="Pfam" id="PF07690">
    <property type="entry name" value="MFS_1"/>
    <property type="match status" value="1"/>
</dbReference>
<evidence type="ECO:0000313" key="13">
    <source>
        <dbReference type="EMBL" id="CAL4075784.1"/>
    </source>
</evidence>
<feature type="transmembrane region" description="Helical" evidence="11">
    <location>
        <begin position="211"/>
        <end position="230"/>
    </location>
</feature>
<dbReference type="EMBL" id="CAXKWB010004913">
    <property type="protein sequence ID" value="CAL4075784.1"/>
    <property type="molecule type" value="Genomic_DNA"/>
</dbReference>
<dbReference type="InterPro" id="IPR020846">
    <property type="entry name" value="MFS_dom"/>
</dbReference>
<feature type="compositionally biased region" description="Low complexity" evidence="10">
    <location>
        <begin position="249"/>
        <end position="260"/>
    </location>
</feature>
<dbReference type="InterPro" id="IPR000849">
    <property type="entry name" value="Sugar_P_transporter"/>
</dbReference>
<keyword evidence="4" id="KW-0762">Sugar transport</keyword>
<evidence type="ECO:0000256" key="5">
    <source>
        <dbReference type="ARBA" id="ARBA00022692"/>
    </source>
</evidence>
<keyword evidence="5 11" id="KW-0812">Transmembrane</keyword>
<dbReference type="PIRSF" id="PIRSF002808">
    <property type="entry name" value="Hexose_phosphate_transp"/>
    <property type="match status" value="1"/>
</dbReference>
<reference evidence="13 14" key="1">
    <citation type="submission" date="2024-05" db="EMBL/GenBank/DDBJ databases">
        <authorList>
            <person name="Wallberg A."/>
        </authorList>
    </citation>
    <scope>NUCLEOTIDE SEQUENCE [LARGE SCALE GENOMIC DNA]</scope>
</reference>
<keyword evidence="14" id="KW-1185">Reference proteome</keyword>
<feature type="non-terminal residue" evidence="13">
    <location>
        <position position="473"/>
    </location>
</feature>
<evidence type="ECO:0000256" key="3">
    <source>
        <dbReference type="ARBA" id="ARBA00022448"/>
    </source>
</evidence>
<evidence type="ECO:0000256" key="9">
    <source>
        <dbReference type="ARBA" id="ARBA00042039"/>
    </source>
</evidence>